<sequence length="152" mass="16559">MHLSTYLGLLHSAENSLAEAFGQVGRHHADEPDVEHLCQTLGEKAAGHVESLGPFLARYGEHREDEPDRLRAAEFSGTRSGGVGLLRDLQDLYALASFVDVTWTVVGQAAQGVPDADLLKTVQNCQTDTRTQLSWLQTRIKQAAPQALIVAK</sequence>
<dbReference type="Proteomes" id="UP000295172">
    <property type="component" value="Unassembled WGS sequence"/>
</dbReference>
<proteinExistence type="predicted"/>
<evidence type="ECO:0000313" key="1">
    <source>
        <dbReference type="EMBL" id="TDD27727.1"/>
    </source>
</evidence>
<gene>
    <name evidence="1" type="ORF">E1218_09370</name>
</gene>
<name>A0A4V2YGN0_9ACTN</name>
<protein>
    <recommendedName>
        <fullName evidence="3">DUF892 family protein</fullName>
    </recommendedName>
</protein>
<dbReference type="AlphaFoldDB" id="A0A4V2YGN0"/>
<reference evidence="1 2" key="1">
    <citation type="submission" date="2019-02" db="EMBL/GenBank/DDBJ databases">
        <title>Draft genome sequences of novel Actinobacteria.</title>
        <authorList>
            <person name="Sahin N."/>
            <person name="Ay H."/>
            <person name="Saygin H."/>
        </authorList>
    </citation>
    <scope>NUCLEOTIDE SEQUENCE [LARGE SCALE GENOMIC DNA]</scope>
    <source>
        <strain evidence="1 2">16K104</strain>
    </source>
</reference>
<dbReference type="OrthoDB" id="669978at2"/>
<evidence type="ECO:0000313" key="2">
    <source>
        <dbReference type="Proteomes" id="UP000295172"/>
    </source>
</evidence>
<organism evidence="1 2">
    <name type="scientific">Kribbella turkmenica</name>
    <dbReference type="NCBI Taxonomy" id="2530375"/>
    <lineage>
        <taxon>Bacteria</taxon>
        <taxon>Bacillati</taxon>
        <taxon>Actinomycetota</taxon>
        <taxon>Actinomycetes</taxon>
        <taxon>Propionibacteriales</taxon>
        <taxon>Kribbellaceae</taxon>
        <taxon>Kribbella</taxon>
    </lineage>
</organism>
<dbReference type="RefSeq" id="WP_132318346.1">
    <property type="nucleotide sequence ID" value="NZ_SMKR01000030.1"/>
</dbReference>
<comment type="caution">
    <text evidence="1">The sequence shown here is derived from an EMBL/GenBank/DDBJ whole genome shotgun (WGS) entry which is preliminary data.</text>
</comment>
<evidence type="ECO:0008006" key="3">
    <source>
        <dbReference type="Google" id="ProtNLM"/>
    </source>
</evidence>
<dbReference type="EMBL" id="SMKR01000030">
    <property type="protein sequence ID" value="TDD27727.1"/>
    <property type="molecule type" value="Genomic_DNA"/>
</dbReference>
<accession>A0A4V2YGN0</accession>
<keyword evidence="2" id="KW-1185">Reference proteome</keyword>